<organism evidence="1 2">
    <name type="scientific">Streptomyces vastus</name>
    <dbReference type="NCBI Taxonomy" id="285451"/>
    <lineage>
        <taxon>Bacteria</taxon>
        <taxon>Bacillati</taxon>
        <taxon>Actinomycetota</taxon>
        <taxon>Actinomycetes</taxon>
        <taxon>Kitasatosporales</taxon>
        <taxon>Streptomycetaceae</taxon>
        <taxon>Streptomyces</taxon>
    </lineage>
</organism>
<name>A0ABP6DE30_9ACTN</name>
<evidence type="ECO:0000313" key="1">
    <source>
        <dbReference type="EMBL" id="GAA2642810.1"/>
    </source>
</evidence>
<accession>A0ABP6DE30</accession>
<proteinExistence type="predicted"/>
<protein>
    <recommendedName>
        <fullName evidence="3">Transposase</fullName>
    </recommendedName>
</protein>
<comment type="caution">
    <text evidence="1">The sequence shown here is derived from an EMBL/GenBank/DDBJ whole genome shotgun (WGS) entry which is preliminary data.</text>
</comment>
<dbReference type="EMBL" id="BAAASJ010000044">
    <property type="protein sequence ID" value="GAA2642810.1"/>
    <property type="molecule type" value="Genomic_DNA"/>
</dbReference>
<evidence type="ECO:0008006" key="3">
    <source>
        <dbReference type="Google" id="ProtNLM"/>
    </source>
</evidence>
<evidence type="ECO:0000313" key="2">
    <source>
        <dbReference type="Proteomes" id="UP001500151"/>
    </source>
</evidence>
<reference evidence="2" key="1">
    <citation type="journal article" date="2019" name="Int. J. Syst. Evol. Microbiol.">
        <title>The Global Catalogue of Microorganisms (GCM) 10K type strain sequencing project: providing services to taxonomists for standard genome sequencing and annotation.</title>
        <authorList>
            <consortium name="The Broad Institute Genomics Platform"/>
            <consortium name="The Broad Institute Genome Sequencing Center for Infectious Disease"/>
            <person name="Wu L."/>
            <person name="Ma J."/>
        </authorList>
    </citation>
    <scope>NUCLEOTIDE SEQUENCE [LARGE SCALE GENOMIC DNA]</scope>
    <source>
        <strain evidence="2">JCM 4524</strain>
    </source>
</reference>
<dbReference type="Proteomes" id="UP001500151">
    <property type="component" value="Unassembled WGS sequence"/>
</dbReference>
<keyword evidence="2" id="KW-1185">Reference proteome</keyword>
<gene>
    <name evidence="1" type="ORF">GCM10010307_46040</name>
</gene>
<sequence>MVCIRDIRLLEHQRPVFGALASHSTVWRALKEADEQGLSRIEQARVSVRRRVYALLRDRPGVFPGWRSKGCR</sequence>